<feature type="non-terminal residue" evidence="5">
    <location>
        <position position="1"/>
    </location>
</feature>
<dbReference type="GO" id="GO:0005524">
    <property type="term" value="F:ATP binding"/>
    <property type="evidence" value="ECO:0007669"/>
    <property type="project" value="UniProtKB-KW"/>
</dbReference>
<dbReference type="GO" id="GO:0005737">
    <property type="term" value="C:cytoplasm"/>
    <property type="evidence" value="ECO:0007669"/>
    <property type="project" value="UniProtKB-SubCell"/>
</dbReference>
<evidence type="ECO:0000256" key="3">
    <source>
        <dbReference type="ARBA" id="ARBA00022741"/>
    </source>
</evidence>
<dbReference type="PANTHER" id="PTHR42749:SF1">
    <property type="entry name" value="CELL SHAPE-DETERMINING PROTEIN MREB"/>
    <property type="match status" value="1"/>
</dbReference>
<organism evidence="5">
    <name type="scientific">sediment metagenome</name>
    <dbReference type="NCBI Taxonomy" id="749907"/>
    <lineage>
        <taxon>unclassified sequences</taxon>
        <taxon>metagenomes</taxon>
        <taxon>ecological metagenomes</taxon>
    </lineage>
</organism>
<reference evidence="5" key="2">
    <citation type="journal article" date="2011" name="Microb. Ecol.">
        <title>Taxonomic and Functional Metagenomic Profiling of the Microbial Community in the Anoxic Sediment of a Sub-saline Shallow Lake (Laguna de Carrizo, Central Spain).</title>
        <authorList>
            <person name="Ferrer M."/>
            <person name="Guazzaroni M.E."/>
            <person name="Richter M."/>
            <person name="Garcia-Salamanca A."/>
            <person name="Yarza P."/>
            <person name="Suarez-Suarez A."/>
            <person name="Solano J."/>
            <person name="Alcaide M."/>
            <person name="van Dillewijn P."/>
            <person name="Molina-Henares M.A."/>
            <person name="Lopez-Cortes N."/>
            <person name="Al-Ramahi Y."/>
            <person name="Guerrero C."/>
            <person name="Acosta A."/>
            <person name="de Eugenio L.I."/>
            <person name="Martinez V."/>
            <person name="Marques S."/>
            <person name="Rojo F."/>
            <person name="Santero E."/>
            <person name="Genilloud O."/>
            <person name="Perez-Perez J."/>
            <person name="Rossello-Mora R."/>
            <person name="Ramos J.L."/>
        </authorList>
    </citation>
    <scope>NUCLEOTIDE SEQUENCE</scope>
</reference>
<sequence>KMTIGTALSGREGKYMASGRDLTTGLPNSIALSSDDVALALRGPLRQIIEAVREAIEDTPPELITDIFRRGITLAGGGALLLGLDKLLAEETGLPVTITEDPLSAVVRGTGKALEDLDLLHQVQVLSQEIR</sequence>
<evidence type="ECO:0000256" key="2">
    <source>
        <dbReference type="ARBA" id="ARBA00022490"/>
    </source>
</evidence>
<dbReference type="SUPFAM" id="SSF53067">
    <property type="entry name" value="Actin-like ATPase domain"/>
    <property type="match status" value="1"/>
</dbReference>
<evidence type="ECO:0000313" key="5">
    <source>
        <dbReference type="EMBL" id="EFK95821.1"/>
    </source>
</evidence>
<dbReference type="AlphaFoldDB" id="D9PKU6"/>
<keyword evidence="2" id="KW-0963">Cytoplasm</keyword>
<dbReference type="EMBL" id="ADZX01000644">
    <property type="protein sequence ID" value="EFK95821.1"/>
    <property type="molecule type" value="Genomic_DNA"/>
</dbReference>
<name>D9PKU6_9ZZZZ</name>
<gene>
    <name evidence="5" type="primary">mreB</name>
    <name evidence="5" type="ORF">LDC_2167</name>
</gene>
<dbReference type="PANTHER" id="PTHR42749">
    <property type="entry name" value="CELL SHAPE-DETERMINING PROTEIN MREB"/>
    <property type="match status" value="1"/>
</dbReference>
<evidence type="ECO:0000256" key="4">
    <source>
        <dbReference type="ARBA" id="ARBA00022840"/>
    </source>
</evidence>
<dbReference type="Gene3D" id="3.30.420.40">
    <property type="match status" value="1"/>
</dbReference>
<evidence type="ECO:0000256" key="1">
    <source>
        <dbReference type="ARBA" id="ARBA00004496"/>
    </source>
</evidence>
<protein>
    <submittedName>
        <fullName evidence="5">Cell shape determining protein MreB/Mrl</fullName>
    </submittedName>
</protein>
<proteinExistence type="predicted"/>
<dbReference type="Pfam" id="PF06723">
    <property type="entry name" value="MreB_Mbl"/>
    <property type="match status" value="1"/>
</dbReference>
<dbReference type="InterPro" id="IPR043129">
    <property type="entry name" value="ATPase_NBD"/>
</dbReference>
<comment type="subcellular location">
    <subcellularLocation>
        <location evidence="1">Cytoplasm</location>
    </subcellularLocation>
</comment>
<dbReference type="InterPro" id="IPR056546">
    <property type="entry name" value="MreB_MamK-like"/>
</dbReference>
<keyword evidence="3" id="KW-0547">Nucleotide-binding</keyword>
<keyword evidence="4" id="KW-0067">ATP-binding</keyword>
<reference evidence="5" key="1">
    <citation type="submission" date="2010-07" db="EMBL/GenBank/DDBJ databases">
        <authorList>
            <consortium name="CONSOLIDER consortium CSD2007-00005"/>
            <person name="Guazzaroni M.-E."/>
            <person name="Richter M."/>
            <person name="Garcia-Salamanca A."/>
            <person name="Yarza P."/>
            <person name="Ferrer M."/>
        </authorList>
    </citation>
    <scope>NUCLEOTIDE SEQUENCE</scope>
</reference>
<accession>D9PKU6</accession>
<comment type="caution">
    <text evidence="5">The sequence shown here is derived from an EMBL/GenBank/DDBJ whole genome shotgun (WGS) entry which is preliminary data.</text>
</comment>